<keyword evidence="5" id="KW-1185">Reference proteome</keyword>
<feature type="signal peptide" evidence="2">
    <location>
        <begin position="1"/>
        <end position="19"/>
    </location>
</feature>
<reference evidence="5" key="1">
    <citation type="journal article" date="2019" name="Int. J. Syst. Evol. Microbiol.">
        <title>The Global Catalogue of Microorganisms (GCM) 10K type strain sequencing project: providing services to taxonomists for standard genome sequencing and annotation.</title>
        <authorList>
            <consortium name="The Broad Institute Genomics Platform"/>
            <consortium name="The Broad Institute Genome Sequencing Center for Infectious Disease"/>
            <person name="Wu L."/>
            <person name="Ma J."/>
        </authorList>
    </citation>
    <scope>NUCLEOTIDE SEQUENCE [LARGE SCALE GENOMIC DNA]</scope>
    <source>
        <strain evidence="5">KCTC 23299</strain>
    </source>
</reference>
<dbReference type="PROSITE" id="PS50005">
    <property type="entry name" value="TPR"/>
    <property type="match status" value="1"/>
</dbReference>
<keyword evidence="1" id="KW-0802">TPR repeat</keyword>
<gene>
    <name evidence="4" type="ORF">ACFS6H_20630</name>
</gene>
<dbReference type="Gene3D" id="1.25.40.10">
    <property type="entry name" value="Tetratricopeptide repeat domain"/>
    <property type="match status" value="1"/>
</dbReference>
<evidence type="ECO:0000313" key="5">
    <source>
        <dbReference type="Proteomes" id="UP001597511"/>
    </source>
</evidence>
<dbReference type="SUPFAM" id="SSF52833">
    <property type="entry name" value="Thioredoxin-like"/>
    <property type="match status" value="1"/>
</dbReference>
<feature type="chain" id="PRO_5047306164" description="Thioredoxin domain-containing protein" evidence="2">
    <location>
        <begin position="20"/>
        <end position="298"/>
    </location>
</feature>
<dbReference type="EMBL" id="JBHUOZ010000003">
    <property type="protein sequence ID" value="MFD2922138.1"/>
    <property type="molecule type" value="Genomic_DNA"/>
</dbReference>
<comment type="caution">
    <text evidence="4">The sequence shown here is derived from an EMBL/GenBank/DDBJ whole genome shotgun (WGS) entry which is preliminary data.</text>
</comment>
<proteinExistence type="predicted"/>
<dbReference type="RefSeq" id="WP_386103555.1">
    <property type="nucleotide sequence ID" value="NZ_JBHUOZ010000003.1"/>
</dbReference>
<dbReference type="PROSITE" id="PS51352">
    <property type="entry name" value="THIOREDOXIN_2"/>
    <property type="match status" value="1"/>
</dbReference>
<evidence type="ECO:0000313" key="4">
    <source>
        <dbReference type="EMBL" id="MFD2922138.1"/>
    </source>
</evidence>
<evidence type="ECO:0000259" key="3">
    <source>
        <dbReference type="PROSITE" id="PS51352"/>
    </source>
</evidence>
<protein>
    <recommendedName>
        <fullName evidence="3">Thioredoxin domain-containing protein</fullName>
    </recommendedName>
</protein>
<dbReference type="InterPro" id="IPR011990">
    <property type="entry name" value="TPR-like_helical_dom_sf"/>
</dbReference>
<accession>A0ABW6A9V4</accession>
<dbReference type="Proteomes" id="UP001597511">
    <property type="component" value="Unassembled WGS sequence"/>
</dbReference>
<feature type="domain" description="Thioredoxin" evidence="3">
    <location>
        <begin position="36"/>
        <end position="171"/>
    </location>
</feature>
<evidence type="ECO:0000256" key="2">
    <source>
        <dbReference type="SAM" id="SignalP"/>
    </source>
</evidence>
<name>A0ABW6A9V4_9BACT</name>
<evidence type="ECO:0000256" key="1">
    <source>
        <dbReference type="PROSITE-ProRule" id="PRU00339"/>
    </source>
</evidence>
<dbReference type="SUPFAM" id="SSF48452">
    <property type="entry name" value="TPR-like"/>
    <property type="match status" value="1"/>
</dbReference>
<feature type="repeat" description="TPR" evidence="1">
    <location>
        <begin position="245"/>
        <end position="278"/>
    </location>
</feature>
<dbReference type="Gene3D" id="3.40.30.10">
    <property type="entry name" value="Glutaredoxin"/>
    <property type="match status" value="1"/>
</dbReference>
<keyword evidence="2" id="KW-0732">Signal</keyword>
<dbReference type="InterPro" id="IPR019734">
    <property type="entry name" value="TPR_rpt"/>
</dbReference>
<dbReference type="InterPro" id="IPR013766">
    <property type="entry name" value="Thioredoxin_domain"/>
</dbReference>
<dbReference type="InterPro" id="IPR036249">
    <property type="entry name" value="Thioredoxin-like_sf"/>
</dbReference>
<sequence length="298" mass="34339">MKYIVMALLCLYLNQTIIAQTNNQAPDPVIYGSFQPRLLEQAPYAAWYKPNYEKYNADPEILKRLQQIKTKGLHIQVFLGTWCGDSKREVPAFVKLLHQMQFPQQQFQLIGLGGSDSLYKQSPAGEEKGLGIFRVPTFIVYQNNIELGRINEYPIQSLEADLLKILSGQSYQPNYGSFSQLRDWLNNNILIHPNTSIRGLSQQVKNKVSNEYELNSLGQLLIKQGKPADGLKVLEMNTWLYPEAFMPHYALGNNYLLQKNYLQALLYLEKSLELNKETQYTRHILNLLYEAKEKSKSL</sequence>
<organism evidence="4 5">
    <name type="scientific">Terrimonas rubra</name>
    <dbReference type="NCBI Taxonomy" id="1035890"/>
    <lineage>
        <taxon>Bacteria</taxon>
        <taxon>Pseudomonadati</taxon>
        <taxon>Bacteroidota</taxon>
        <taxon>Chitinophagia</taxon>
        <taxon>Chitinophagales</taxon>
        <taxon>Chitinophagaceae</taxon>
        <taxon>Terrimonas</taxon>
    </lineage>
</organism>